<sequence>MAIEKNEKGQFKKINNFTAIEKDKYIVKWLEGIKSKSSRVSLMAKFCEFLGKSPSELAHEHQEDLKLDVLEQSKIAKKQLNNFFGYLTNTDDKKWKNILNKKEIETPIAWNSARQYVFSKLLSFYSRLGIDVKYKRKEKPKEAIRNVREKTWRRNGVDKEGKLVKEMIPKGDKKGYLKQIRDSLNSIRDKAILLCKMSSSLDDIDLFNLTIERFRLGYLPRFEICYLEGERQKDDELYQTFFGTEACKMIDLYLIDRLDKINKSKKKNLSEIPQNRYLFAVKEKKMDARYFTEKMKQIVDKLELYNITPKSIRRFFNSTLDGNSINKGIIGRLMGQKGDIRDEHYNDMFNNAKEGEFEELALYYVNKIDALVSLGNGNKKITEVEKEIGRLNKVNEGLNATIEGLKGDMEDLTNSVNQIKEMIMKGDLSFITPLPNVFAKNQEKETEISRKKHQKAKKLEENLKKA</sequence>
<dbReference type="GO" id="GO:0006310">
    <property type="term" value="P:DNA recombination"/>
    <property type="evidence" value="ECO:0007669"/>
    <property type="project" value="UniProtKB-KW"/>
</dbReference>
<reference evidence="3" key="1">
    <citation type="journal article" date="2015" name="Nature">
        <title>Complex archaea that bridge the gap between prokaryotes and eukaryotes.</title>
        <authorList>
            <person name="Spang A."/>
            <person name="Saw J.H."/>
            <person name="Jorgensen S.L."/>
            <person name="Zaremba-Niedzwiedzka K."/>
            <person name="Martijn J."/>
            <person name="Lind A.E."/>
            <person name="van Eijk R."/>
            <person name="Schleper C."/>
            <person name="Guy L."/>
            <person name="Ettema T.J."/>
        </authorList>
    </citation>
    <scope>NUCLEOTIDE SEQUENCE</scope>
</reference>
<dbReference type="AlphaFoldDB" id="A0A0F9QCU3"/>
<dbReference type="GO" id="GO:0015074">
    <property type="term" value="P:DNA integration"/>
    <property type="evidence" value="ECO:0007669"/>
    <property type="project" value="InterPro"/>
</dbReference>
<accession>A0A0F9QCU3</accession>
<dbReference type="InterPro" id="IPR013762">
    <property type="entry name" value="Integrase-like_cat_sf"/>
</dbReference>
<dbReference type="EMBL" id="LAZR01002080">
    <property type="protein sequence ID" value="KKN34847.1"/>
    <property type="molecule type" value="Genomic_DNA"/>
</dbReference>
<dbReference type="Gene3D" id="1.10.443.10">
    <property type="entry name" value="Intergrase catalytic core"/>
    <property type="match status" value="1"/>
</dbReference>
<organism evidence="3">
    <name type="scientific">marine sediment metagenome</name>
    <dbReference type="NCBI Taxonomy" id="412755"/>
    <lineage>
        <taxon>unclassified sequences</taxon>
        <taxon>metagenomes</taxon>
        <taxon>ecological metagenomes</taxon>
    </lineage>
</organism>
<evidence type="ECO:0000256" key="1">
    <source>
        <dbReference type="ARBA" id="ARBA00023172"/>
    </source>
</evidence>
<dbReference type="GO" id="GO:0003677">
    <property type="term" value="F:DNA binding"/>
    <property type="evidence" value="ECO:0007669"/>
    <property type="project" value="InterPro"/>
</dbReference>
<protein>
    <submittedName>
        <fullName evidence="3">Uncharacterized protein</fullName>
    </submittedName>
</protein>
<proteinExistence type="predicted"/>
<evidence type="ECO:0000256" key="2">
    <source>
        <dbReference type="SAM" id="MobiDB-lite"/>
    </source>
</evidence>
<evidence type="ECO:0000313" key="3">
    <source>
        <dbReference type="EMBL" id="KKN34847.1"/>
    </source>
</evidence>
<feature type="region of interest" description="Disordered" evidence="2">
    <location>
        <begin position="443"/>
        <end position="466"/>
    </location>
</feature>
<name>A0A0F9QCU3_9ZZZZ</name>
<dbReference type="SUPFAM" id="SSF56349">
    <property type="entry name" value="DNA breaking-rejoining enzymes"/>
    <property type="match status" value="1"/>
</dbReference>
<dbReference type="InterPro" id="IPR011010">
    <property type="entry name" value="DNA_brk_join_enz"/>
</dbReference>
<gene>
    <name evidence="3" type="ORF">LCGC14_0789510</name>
</gene>
<feature type="compositionally biased region" description="Basic and acidic residues" evidence="2">
    <location>
        <begin position="457"/>
        <end position="466"/>
    </location>
</feature>
<keyword evidence="1" id="KW-0233">DNA recombination</keyword>
<comment type="caution">
    <text evidence="3">The sequence shown here is derived from an EMBL/GenBank/DDBJ whole genome shotgun (WGS) entry which is preliminary data.</text>
</comment>